<dbReference type="SMART" id="SM00428">
    <property type="entry name" value="H3"/>
    <property type="match status" value="1"/>
</dbReference>
<feature type="region of interest" description="Disordered" evidence="2">
    <location>
        <begin position="712"/>
        <end position="761"/>
    </location>
</feature>
<dbReference type="GO" id="GO:0046982">
    <property type="term" value="F:protein heterodimerization activity"/>
    <property type="evidence" value="ECO:0007669"/>
    <property type="project" value="InterPro"/>
</dbReference>
<dbReference type="InterPro" id="IPR007125">
    <property type="entry name" value="H2A/H2B/H3"/>
</dbReference>
<organism evidence="4 5">
    <name type="scientific">Chara braunii</name>
    <name type="common">Braun's stonewort</name>
    <dbReference type="NCBI Taxonomy" id="69332"/>
    <lineage>
        <taxon>Eukaryota</taxon>
        <taxon>Viridiplantae</taxon>
        <taxon>Streptophyta</taxon>
        <taxon>Charophyceae</taxon>
        <taxon>Charales</taxon>
        <taxon>Characeae</taxon>
        <taxon>Chara</taxon>
    </lineage>
</organism>
<keyword evidence="5" id="KW-1185">Reference proteome</keyword>
<dbReference type="OrthoDB" id="420022at2759"/>
<dbReference type="AlphaFoldDB" id="A0A388JYK0"/>
<dbReference type="PANTHER" id="PTHR45810">
    <property type="entry name" value="HISTONE H3.2"/>
    <property type="match status" value="1"/>
</dbReference>
<feature type="domain" description="Core Histone H2A/H2B/H3" evidence="3">
    <location>
        <begin position="598"/>
        <end position="682"/>
    </location>
</feature>
<feature type="region of interest" description="Disordered" evidence="2">
    <location>
        <begin position="52"/>
        <end position="87"/>
    </location>
</feature>
<dbReference type="InterPro" id="IPR000164">
    <property type="entry name" value="Histone_H3/CENP-A"/>
</dbReference>
<dbReference type="EMBL" id="BFEA01000033">
    <property type="protein sequence ID" value="GBG62890.1"/>
    <property type="molecule type" value="Genomic_DNA"/>
</dbReference>
<dbReference type="Gene3D" id="1.10.20.10">
    <property type="entry name" value="Histone, subunit A"/>
    <property type="match status" value="1"/>
</dbReference>
<evidence type="ECO:0000256" key="1">
    <source>
        <dbReference type="ARBA" id="ARBA00010343"/>
    </source>
</evidence>
<gene>
    <name evidence="4" type="ORF">CBR_g34262</name>
</gene>
<comment type="similarity">
    <text evidence="1">Belongs to the histone H3 family.</text>
</comment>
<feature type="compositionally biased region" description="Low complexity" evidence="2">
    <location>
        <begin position="579"/>
        <end position="588"/>
    </location>
</feature>
<dbReference type="PANTHER" id="PTHR45810:SF1">
    <property type="entry name" value="HISTONE H3-LIKE CENTROMERIC PROTEIN A"/>
    <property type="match status" value="1"/>
</dbReference>
<comment type="caution">
    <text evidence="4">The sequence shown here is derived from an EMBL/GenBank/DDBJ whole genome shotgun (WGS) entry which is preliminary data.</text>
</comment>
<dbReference type="GO" id="GO:0003677">
    <property type="term" value="F:DNA binding"/>
    <property type="evidence" value="ECO:0007669"/>
    <property type="project" value="InterPro"/>
</dbReference>
<feature type="compositionally biased region" description="Polar residues" evidence="2">
    <location>
        <begin position="511"/>
        <end position="530"/>
    </location>
</feature>
<protein>
    <recommendedName>
        <fullName evidence="3">Core Histone H2A/H2B/H3 domain-containing protein</fullName>
    </recommendedName>
</protein>
<feature type="region of interest" description="Disordered" evidence="2">
    <location>
        <begin position="511"/>
        <end position="591"/>
    </location>
</feature>
<dbReference type="InterPro" id="IPR009072">
    <property type="entry name" value="Histone-fold"/>
</dbReference>
<dbReference type="GO" id="GO:0000786">
    <property type="term" value="C:nucleosome"/>
    <property type="evidence" value="ECO:0007669"/>
    <property type="project" value="InterPro"/>
</dbReference>
<dbReference type="PRINTS" id="PR00622">
    <property type="entry name" value="HISTONEH3"/>
</dbReference>
<evidence type="ECO:0000259" key="3">
    <source>
        <dbReference type="Pfam" id="PF00125"/>
    </source>
</evidence>
<accession>A0A388JYK0</accession>
<evidence type="ECO:0000313" key="4">
    <source>
        <dbReference type="EMBL" id="GBG62890.1"/>
    </source>
</evidence>
<proteinExistence type="inferred from homology"/>
<evidence type="ECO:0000256" key="2">
    <source>
        <dbReference type="SAM" id="MobiDB-lite"/>
    </source>
</evidence>
<name>A0A388JYK0_CHABU</name>
<dbReference type="Pfam" id="PF00125">
    <property type="entry name" value="Histone"/>
    <property type="match status" value="1"/>
</dbReference>
<dbReference type="Proteomes" id="UP000265515">
    <property type="component" value="Unassembled WGS sequence"/>
</dbReference>
<evidence type="ECO:0000313" key="5">
    <source>
        <dbReference type="Proteomes" id="UP000265515"/>
    </source>
</evidence>
<sequence>METEVILSGCSPASEVNETTAHQQTTGGGTATDACEEVFATIHMETEQMLADVDDNDSGARGNSAKIEKVGGERNEEDVGSEGPQSGCIVTDANVTKTMAGDRYPYDVNWVLGRVQPGIVGGVHCFAFKVADQWVAVPASKKGTWRNVYLSFIYDRVLRLNDGATTHDACQYTLEMYRVLQIKGELRLNDFVYDNFGCGQLWVLGGQQRRGGTSVSQDDARRDPRWGWVPSAIPFGYGRVKMQVRDIMGNVWSAHYVNDMFSFRHFDREATADEKEAMTCRPRDARIFDPPLGNPFESALAEGMVFSGEKCITYVHVKGKEATFDDICMDVWDHVAMRKDVVAASNIAAHVIQEGQLYQHVARDMYGYHVNWFLVVVTRVSVCNPHVKDRGLLEEHTQRCWKKIREEERQMVCMGYDSHNDQAMWSIVEDSCTEQARPSTDDMFLEGIRRRHGCTSLLGWVPVVCPMTYEHGEHMCMRFRDPLGIPFQLTYIDGLLRHIQYVGDDDARVASNAQPTTQQQRDISHLSTQVDGPETANDGGCSNAEADDGVTPAEHVTGRAEKKKKQCTSWPRRGLGSSTKAKAAATPVPKRRRRAGMAALAEIRQLQRSTHLCIALRPFMRVVREVVEKEIAPGQSIRFQMNAIRALLEVAKAYLINYFERTNIIAIHCKRVTIQLKDLRLVDNLAQARWEYKYEGIIDEQKTAEKLRQMNAARQVERKTQAGKGVSQKTVAARKGGDTPTGSSKRKGAPRKGNVAKKSMK</sequence>
<dbReference type="STRING" id="69332.A0A388JYK0"/>
<feature type="compositionally biased region" description="Basic residues" evidence="2">
    <location>
        <begin position="744"/>
        <end position="761"/>
    </location>
</feature>
<reference evidence="4 5" key="1">
    <citation type="journal article" date="2018" name="Cell">
        <title>The Chara Genome: Secondary Complexity and Implications for Plant Terrestrialization.</title>
        <authorList>
            <person name="Nishiyama T."/>
            <person name="Sakayama H."/>
            <person name="Vries J.D."/>
            <person name="Buschmann H."/>
            <person name="Saint-Marcoux D."/>
            <person name="Ullrich K.K."/>
            <person name="Haas F.B."/>
            <person name="Vanderstraeten L."/>
            <person name="Becker D."/>
            <person name="Lang D."/>
            <person name="Vosolsobe S."/>
            <person name="Rombauts S."/>
            <person name="Wilhelmsson P.K.I."/>
            <person name="Janitza P."/>
            <person name="Kern R."/>
            <person name="Heyl A."/>
            <person name="Rumpler F."/>
            <person name="Villalobos L.I.A.C."/>
            <person name="Clay J.M."/>
            <person name="Skokan R."/>
            <person name="Toyoda A."/>
            <person name="Suzuki Y."/>
            <person name="Kagoshima H."/>
            <person name="Schijlen E."/>
            <person name="Tajeshwar N."/>
            <person name="Catarino B."/>
            <person name="Hetherington A.J."/>
            <person name="Saltykova A."/>
            <person name="Bonnot C."/>
            <person name="Breuninger H."/>
            <person name="Symeonidi A."/>
            <person name="Radhakrishnan G.V."/>
            <person name="Van Nieuwerburgh F."/>
            <person name="Deforce D."/>
            <person name="Chang C."/>
            <person name="Karol K.G."/>
            <person name="Hedrich R."/>
            <person name="Ulvskov P."/>
            <person name="Glockner G."/>
            <person name="Delwiche C.F."/>
            <person name="Petrasek J."/>
            <person name="Van de Peer Y."/>
            <person name="Friml J."/>
            <person name="Beilby M."/>
            <person name="Dolan L."/>
            <person name="Kohara Y."/>
            <person name="Sugano S."/>
            <person name="Fujiyama A."/>
            <person name="Delaux P.-M."/>
            <person name="Quint M."/>
            <person name="TheiBen G."/>
            <person name="Hagemann M."/>
            <person name="Harholt J."/>
            <person name="Dunand C."/>
            <person name="Zachgo S."/>
            <person name="Langdale J."/>
            <person name="Maumus F."/>
            <person name="Straeten D.V.D."/>
            <person name="Gould S.B."/>
            <person name="Rensing S.A."/>
        </authorList>
    </citation>
    <scope>NUCLEOTIDE SEQUENCE [LARGE SCALE GENOMIC DNA]</scope>
    <source>
        <strain evidence="4 5">S276</strain>
    </source>
</reference>
<dbReference type="GO" id="GO:0030527">
    <property type="term" value="F:structural constituent of chromatin"/>
    <property type="evidence" value="ECO:0007669"/>
    <property type="project" value="InterPro"/>
</dbReference>
<dbReference type="SUPFAM" id="SSF47113">
    <property type="entry name" value="Histone-fold"/>
    <property type="match status" value="1"/>
</dbReference>
<dbReference type="Gramene" id="GBG62890">
    <property type="protein sequence ID" value="GBG62890"/>
    <property type="gene ID" value="CBR_g34262"/>
</dbReference>